<proteinExistence type="predicted"/>
<evidence type="ECO:0000256" key="1">
    <source>
        <dbReference type="SAM" id="MobiDB-lite"/>
    </source>
</evidence>
<dbReference type="Pfam" id="PF01904">
    <property type="entry name" value="DUF72"/>
    <property type="match status" value="1"/>
</dbReference>
<feature type="compositionally biased region" description="Polar residues" evidence="1">
    <location>
        <begin position="255"/>
        <end position="267"/>
    </location>
</feature>
<feature type="compositionally biased region" description="Low complexity" evidence="1">
    <location>
        <begin position="454"/>
        <end position="481"/>
    </location>
</feature>
<reference evidence="3" key="1">
    <citation type="submission" date="2011-02" db="EMBL/GenBank/DDBJ databases">
        <title>The Genome Sequence of Capsaspora owczarzaki ATCC 30864.</title>
        <authorList>
            <person name="Russ C."/>
            <person name="Cuomo C."/>
            <person name="Burger G."/>
            <person name="Gray M.W."/>
            <person name="Holland P.W.H."/>
            <person name="King N."/>
            <person name="Lang F.B.F."/>
            <person name="Roger A.J."/>
            <person name="Ruiz-Trillo I."/>
            <person name="Young S.K."/>
            <person name="Zeng Q."/>
            <person name="Gargeya S."/>
            <person name="Alvarado L."/>
            <person name="Berlin A."/>
            <person name="Chapman S.B."/>
            <person name="Chen Z."/>
            <person name="Freedman E."/>
            <person name="Gellesch M."/>
            <person name="Goldberg J."/>
            <person name="Griggs A."/>
            <person name="Gujja S."/>
            <person name="Heilman E."/>
            <person name="Heiman D."/>
            <person name="Howarth C."/>
            <person name="Mehta T."/>
            <person name="Neiman D."/>
            <person name="Pearson M."/>
            <person name="Roberts A."/>
            <person name="Saif S."/>
            <person name="Shea T."/>
            <person name="Shenoy N."/>
            <person name="Sisk P."/>
            <person name="Stolte C."/>
            <person name="Sykes S."/>
            <person name="White J."/>
            <person name="Yandava C."/>
            <person name="Haas B."/>
            <person name="Nusbaum C."/>
            <person name="Birren B."/>
        </authorList>
    </citation>
    <scope>NUCLEOTIDE SEQUENCE</scope>
    <source>
        <strain evidence="3">ATCC 30864</strain>
    </source>
</reference>
<dbReference type="RefSeq" id="XP_004345077.1">
    <property type="nucleotide sequence ID" value="XM_004345027.2"/>
</dbReference>
<dbReference type="OMA" id="HETFQKD"/>
<accession>A0A0D2ULF9</accession>
<feature type="region of interest" description="Disordered" evidence="1">
    <location>
        <begin position="229"/>
        <end position="278"/>
    </location>
</feature>
<dbReference type="PANTHER" id="PTHR30348:SF4">
    <property type="entry name" value="DUF72 DOMAIN-CONTAINING PROTEIN"/>
    <property type="match status" value="1"/>
</dbReference>
<feature type="compositionally biased region" description="Polar residues" evidence="1">
    <location>
        <begin position="497"/>
        <end position="506"/>
    </location>
</feature>
<evidence type="ECO:0000313" key="3">
    <source>
        <dbReference type="Proteomes" id="UP000008743"/>
    </source>
</evidence>
<dbReference type="EMBL" id="KE346370">
    <property type="protein sequence ID" value="KJE95941.1"/>
    <property type="molecule type" value="Genomic_DNA"/>
</dbReference>
<protein>
    <recommendedName>
        <fullName evidence="4">DUF72 domain-containing protein</fullName>
    </recommendedName>
</protein>
<dbReference type="OrthoDB" id="5958500at2759"/>
<dbReference type="SUPFAM" id="SSF117396">
    <property type="entry name" value="TM1631-like"/>
    <property type="match status" value="1"/>
</dbReference>
<feature type="compositionally biased region" description="Low complexity" evidence="1">
    <location>
        <begin position="234"/>
        <end position="254"/>
    </location>
</feature>
<sequence length="506" mass="54638">MAGSVSSASSTAGLLHFGTCSWTDESLVRCHKFYPGNVKTDRDRLAFYASTFPCVEVDSSNYAIPSEAKVKAWVDAVPKGFLIHFKAFQIFALSSCPPNALPYLVKETLSDHLKRRETVSRTDLSDMQMSLLWEHWNTCLKPAHDAGKLGVIVFQFRTNFHPSAESKRQLLDIRSRLDPKYKLAFEFRSRAWFAAEQVQDTMDFMKANDLPLILVDELESELAPVGAVARPPWSSEGSSGPSSSAAGATAATSSVQPSGAGSSTANPPITEPDRPGRVSLGLHVPVPSLIYVRIHRREGTDRLLGPGELQRWAQRVKHLHEQATGPIYFLWNTNYENQSMTNAKRLTELVPDLVYNWKSERSADRGTLMSMFGKSQAGSSSSSSAKPDAAVPRSQVPSQGVKRSHNESEQDDSDNVSTVEAAALPTDAAPPNDDDSIEIISSPVADVKRVKLDSAPAPAATTTAPAAPAAAKPSAPSSHASVKSGKAAASPMKGQKAISSFFRSAS</sequence>
<evidence type="ECO:0008006" key="4">
    <source>
        <dbReference type="Google" id="ProtNLM"/>
    </source>
</evidence>
<dbReference type="Gene3D" id="3.20.20.410">
    <property type="entry name" value="Protein of unknown function UPF0759"/>
    <property type="match status" value="1"/>
</dbReference>
<organism evidence="2 3">
    <name type="scientific">Capsaspora owczarzaki (strain ATCC 30864)</name>
    <dbReference type="NCBI Taxonomy" id="595528"/>
    <lineage>
        <taxon>Eukaryota</taxon>
        <taxon>Filasterea</taxon>
        <taxon>Capsaspora</taxon>
    </lineage>
</organism>
<dbReference type="InParanoid" id="A0A0D2ULF9"/>
<dbReference type="InterPro" id="IPR036520">
    <property type="entry name" value="UPF0759_sf"/>
</dbReference>
<dbReference type="PANTHER" id="PTHR30348">
    <property type="entry name" value="UNCHARACTERIZED PROTEIN YECE"/>
    <property type="match status" value="1"/>
</dbReference>
<name>A0A0D2ULF9_CAPO3</name>
<evidence type="ECO:0000313" key="2">
    <source>
        <dbReference type="EMBL" id="KJE95941.1"/>
    </source>
</evidence>
<dbReference type="AlphaFoldDB" id="A0A0D2ULF9"/>
<keyword evidence="3" id="KW-1185">Reference proteome</keyword>
<dbReference type="InterPro" id="IPR002763">
    <property type="entry name" value="DUF72"/>
</dbReference>
<dbReference type="Proteomes" id="UP000008743">
    <property type="component" value="Unassembled WGS sequence"/>
</dbReference>
<gene>
    <name evidence="2" type="ORF">CAOG_006328</name>
</gene>
<feature type="region of interest" description="Disordered" evidence="1">
    <location>
        <begin position="454"/>
        <end position="506"/>
    </location>
</feature>
<dbReference type="eggNOG" id="ENOG502S13C">
    <property type="taxonomic scope" value="Eukaryota"/>
</dbReference>
<feature type="region of interest" description="Disordered" evidence="1">
    <location>
        <begin position="372"/>
        <end position="417"/>
    </location>
</feature>